<evidence type="ECO:0000313" key="3">
    <source>
        <dbReference type="Proteomes" id="UP000237105"/>
    </source>
</evidence>
<organism evidence="2 3">
    <name type="scientific">Parasponia andersonii</name>
    <name type="common">Sponia andersonii</name>
    <dbReference type="NCBI Taxonomy" id="3476"/>
    <lineage>
        <taxon>Eukaryota</taxon>
        <taxon>Viridiplantae</taxon>
        <taxon>Streptophyta</taxon>
        <taxon>Embryophyta</taxon>
        <taxon>Tracheophyta</taxon>
        <taxon>Spermatophyta</taxon>
        <taxon>Magnoliopsida</taxon>
        <taxon>eudicotyledons</taxon>
        <taxon>Gunneridae</taxon>
        <taxon>Pentapetalae</taxon>
        <taxon>rosids</taxon>
        <taxon>fabids</taxon>
        <taxon>Rosales</taxon>
        <taxon>Cannabaceae</taxon>
        <taxon>Parasponia</taxon>
    </lineage>
</organism>
<dbReference type="Proteomes" id="UP000237105">
    <property type="component" value="Unassembled WGS sequence"/>
</dbReference>
<reference evidence="3" key="1">
    <citation type="submission" date="2016-06" db="EMBL/GenBank/DDBJ databases">
        <title>Parallel loss of symbiosis genes in relatives of nitrogen-fixing non-legume Parasponia.</title>
        <authorList>
            <person name="Van Velzen R."/>
            <person name="Holmer R."/>
            <person name="Bu F."/>
            <person name="Rutten L."/>
            <person name="Van Zeijl A."/>
            <person name="Liu W."/>
            <person name="Santuari L."/>
            <person name="Cao Q."/>
            <person name="Sharma T."/>
            <person name="Shen D."/>
            <person name="Roswanjaya Y."/>
            <person name="Wardhani T."/>
            <person name="Kalhor M.S."/>
            <person name="Jansen J."/>
            <person name="Van den Hoogen J."/>
            <person name="Gungor B."/>
            <person name="Hartog M."/>
            <person name="Hontelez J."/>
            <person name="Verver J."/>
            <person name="Yang W.-C."/>
            <person name="Schijlen E."/>
            <person name="Repin R."/>
            <person name="Schilthuizen M."/>
            <person name="Schranz E."/>
            <person name="Heidstra R."/>
            <person name="Miyata K."/>
            <person name="Fedorova E."/>
            <person name="Kohlen W."/>
            <person name="Bisseling T."/>
            <person name="Smit S."/>
            <person name="Geurts R."/>
        </authorList>
    </citation>
    <scope>NUCLEOTIDE SEQUENCE [LARGE SCALE GENOMIC DNA]</scope>
    <source>
        <strain evidence="3">cv. WU1-14</strain>
    </source>
</reference>
<keyword evidence="3" id="KW-1185">Reference proteome</keyword>
<comment type="caution">
    <text evidence="2">The sequence shown here is derived from an EMBL/GenBank/DDBJ whole genome shotgun (WGS) entry which is preliminary data.</text>
</comment>
<name>A0A2P5AHU8_PARAD</name>
<dbReference type="InterPro" id="IPR013187">
    <property type="entry name" value="F-box-assoc_dom_typ3"/>
</dbReference>
<feature type="domain" description="F-box associated beta-propeller type 3" evidence="1">
    <location>
        <begin position="37"/>
        <end position="174"/>
    </location>
</feature>
<sequence>MSFRTWNYIVSRNGGGDNDDGLCACGSARRVGGDWMSRNSRAWVYSLITNSWREIEFDSREMMFGLEANDLEINGIGVFYKGVIYWHIRFVETPHDKMLCFDVCDETFHCLPLSDTLQSADDPWYTKWHTLSLWNESLALFKYFRERQCTLSFELWVMDDWFGSWSKQLVVGPLVGIEAALTFWTDDEILLQEKYKNLVSYNVHSQKLRNLAIDRVCV</sequence>
<dbReference type="InterPro" id="IPR017451">
    <property type="entry name" value="F-box-assoc_interact_dom"/>
</dbReference>
<accession>A0A2P5AHU8</accession>
<protein>
    <submittedName>
        <fullName evidence="2">F-box associated domain</fullName>
    </submittedName>
</protein>
<dbReference type="NCBIfam" id="TIGR01640">
    <property type="entry name" value="F_box_assoc_1"/>
    <property type="match status" value="1"/>
</dbReference>
<proteinExistence type="predicted"/>
<dbReference type="Pfam" id="PF08268">
    <property type="entry name" value="FBA_3"/>
    <property type="match status" value="1"/>
</dbReference>
<dbReference type="EMBL" id="JXTB01000584">
    <property type="protein sequence ID" value="PON36094.1"/>
    <property type="molecule type" value="Genomic_DNA"/>
</dbReference>
<gene>
    <name evidence="2" type="ORF">PanWU01x14_331240</name>
</gene>
<evidence type="ECO:0000313" key="2">
    <source>
        <dbReference type="EMBL" id="PON36094.1"/>
    </source>
</evidence>
<dbReference type="AlphaFoldDB" id="A0A2P5AHU8"/>
<evidence type="ECO:0000259" key="1">
    <source>
        <dbReference type="Pfam" id="PF08268"/>
    </source>
</evidence>
<dbReference type="OrthoDB" id="1644187at2759"/>